<reference evidence="2" key="1">
    <citation type="journal article" date="2019" name="J. Bacteriol.">
        <title>A Mutagenic Screen Identifies a TonB-Dependent Receptor Required for the Lanthanide Metal Switch in the Type I Methanotroph 'Methylotuvimicrobium buryatense' 5GB1C.</title>
        <authorList>
            <person name="Groom J.D."/>
            <person name="Ford S.M."/>
            <person name="Pesesky M.W."/>
            <person name="Lidstrom M.E."/>
        </authorList>
    </citation>
    <scope>NUCLEOTIDE SEQUENCE [LARGE SCALE GENOMIC DNA]</scope>
    <source>
        <strain evidence="2">5GB1C</strain>
    </source>
</reference>
<proteinExistence type="predicted"/>
<accession>A0A4V1IJK3</accession>
<gene>
    <name evidence="1" type="ORF">EQU24_05165</name>
</gene>
<dbReference type="OrthoDB" id="5576577at2"/>
<dbReference type="AlphaFoldDB" id="A0A4V1IJK3"/>
<dbReference type="Proteomes" id="UP000305881">
    <property type="component" value="Chromosome"/>
</dbReference>
<name>A0A4V1IJK3_METBY</name>
<dbReference type="EMBL" id="CP035467">
    <property type="protein sequence ID" value="QCW81705.1"/>
    <property type="molecule type" value="Genomic_DNA"/>
</dbReference>
<evidence type="ECO:0000313" key="1">
    <source>
        <dbReference type="EMBL" id="QCW81705.1"/>
    </source>
</evidence>
<protein>
    <submittedName>
        <fullName evidence="1">Uncharacterized protein</fullName>
    </submittedName>
</protein>
<evidence type="ECO:0000313" key="2">
    <source>
        <dbReference type="Proteomes" id="UP000305881"/>
    </source>
</evidence>
<organism evidence="1 2">
    <name type="scientific">Methylotuvimicrobium buryatense</name>
    <name type="common">Methylomicrobium buryatense</name>
    <dbReference type="NCBI Taxonomy" id="95641"/>
    <lineage>
        <taxon>Bacteria</taxon>
        <taxon>Pseudomonadati</taxon>
        <taxon>Pseudomonadota</taxon>
        <taxon>Gammaproteobacteria</taxon>
        <taxon>Methylococcales</taxon>
        <taxon>Methylococcaceae</taxon>
        <taxon>Methylotuvimicrobium</taxon>
    </lineage>
</organism>
<dbReference type="KEGG" id="mbur:EQU24_05165"/>
<keyword evidence="2" id="KW-1185">Reference proteome</keyword>
<sequence>MALADFCSCKICIHAILGVRAAAKPPWMGLRLSSTGIPHTLKSAKLLKLGIAGTLPDFHFGRFDVVDAGQFAFEFVGDQAGILAAGDDSRGQ</sequence>